<dbReference type="AlphaFoldDB" id="A0A9D3WVP9"/>
<sequence>MCYCSLCFTSYPSPVNIPVLHRACSCGTDRLQDNFCRVLPVQNRIWSPQLCSGVILCVWRERIFFLACLGINSRRRLLSAQSRCLADCFCQGIVCLHQQEHEWESVSPSTPTKTSEAGSASLLKAAAVSPVVFKCLKIQSGQNRSRFDTYLRTMKIDREGCKIGPFRGSSSCTTDLI</sequence>
<keyword evidence="2" id="KW-1185">Reference proteome</keyword>
<accession>A0A9D3WVP9</accession>
<gene>
    <name evidence="1" type="ORF">KIL84_002991</name>
</gene>
<dbReference type="Proteomes" id="UP000827986">
    <property type="component" value="Unassembled WGS sequence"/>
</dbReference>
<evidence type="ECO:0000313" key="1">
    <source>
        <dbReference type="EMBL" id="KAH1167508.1"/>
    </source>
</evidence>
<comment type="caution">
    <text evidence="1">The sequence shown here is derived from an EMBL/GenBank/DDBJ whole genome shotgun (WGS) entry which is preliminary data.</text>
</comment>
<reference evidence="1" key="1">
    <citation type="submission" date="2021-09" db="EMBL/GenBank/DDBJ databases">
        <title>The genome of Mauremys mutica provides insights into the evolution of semi-aquatic lifestyle.</title>
        <authorList>
            <person name="Gong S."/>
            <person name="Gao Y."/>
        </authorList>
    </citation>
    <scope>NUCLEOTIDE SEQUENCE</scope>
    <source>
        <strain evidence="1">MM-2020</strain>
        <tissue evidence="1">Muscle</tissue>
    </source>
</reference>
<protein>
    <submittedName>
        <fullName evidence="1">Uncharacterized protein</fullName>
    </submittedName>
</protein>
<dbReference type="EMBL" id="JAHDVG010000486">
    <property type="protein sequence ID" value="KAH1167508.1"/>
    <property type="molecule type" value="Genomic_DNA"/>
</dbReference>
<name>A0A9D3WVP9_9SAUR</name>
<proteinExistence type="predicted"/>
<organism evidence="1 2">
    <name type="scientific">Mauremys mutica</name>
    <name type="common">yellowpond turtle</name>
    <dbReference type="NCBI Taxonomy" id="74926"/>
    <lineage>
        <taxon>Eukaryota</taxon>
        <taxon>Metazoa</taxon>
        <taxon>Chordata</taxon>
        <taxon>Craniata</taxon>
        <taxon>Vertebrata</taxon>
        <taxon>Euteleostomi</taxon>
        <taxon>Archelosauria</taxon>
        <taxon>Testudinata</taxon>
        <taxon>Testudines</taxon>
        <taxon>Cryptodira</taxon>
        <taxon>Durocryptodira</taxon>
        <taxon>Testudinoidea</taxon>
        <taxon>Geoemydidae</taxon>
        <taxon>Geoemydinae</taxon>
        <taxon>Mauremys</taxon>
    </lineage>
</organism>
<evidence type="ECO:0000313" key="2">
    <source>
        <dbReference type="Proteomes" id="UP000827986"/>
    </source>
</evidence>